<dbReference type="HAMAP" id="MF_01812">
    <property type="entry name" value="Eis"/>
    <property type="match status" value="1"/>
</dbReference>
<name>A0ABY4R3J8_9ACTN</name>
<dbReference type="EMBL" id="CP097332">
    <property type="protein sequence ID" value="UQX90037.1"/>
    <property type="molecule type" value="Genomic_DNA"/>
</dbReference>
<dbReference type="Pfam" id="PF17668">
    <property type="entry name" value="Acetyltransf_17"/>
    <property type="match status" value="1"/>
</dbReference>
<dbReference type="Gene3D" id="3.30.1050.10">
    <property type="entry name" value="SCP2 sterol-binding domain"/>
    <property type="match status" value="1"/>
</dbReference>
<evidence type="ECO:0000256" key="3">
    <source>
        <dbReference type="ARBA" id="ARBA00023315"/>
    </source>
</evidence>
<proteinExistence type="inferred from homology"/>
<protein>
    <submittedName>
        <fullName evidence="6">GNAT family N-acetyltransferase</fullName>
    </submittedName>
</protein>
<dbReference type="PROSITE" id="PS51186">
    <property type="entry name" value="GNAT"/>
    <property type="match status" value="1"/>
</dbReference>
<evidence type="ECO:0000256" key="2">
    <source>
        <dbReference type="ARBA" id="ARBA00022679"/>
    </source>
</evidence>
<evidence type="ECO:0000259" key="5">
    <source>
        <dbReference type="PROSITE" id="PS51186"/>
    </source>
</evidence>
<accession>A0ABY4R3J8</accession>
<dbReference type="InterPro" id="IPR022902">
    <property type="entry name" value="NAcTrfase_Eis"/>
</dbReference>
<dbReference type="InterPro" id="IPR036527">
    <property type="entry name" value="SCP2_sterol-bd_dom_sf"/>
</dbReference>
<reference evidence="6" key="2">
    <citation type="submission" date="2022-05" db="EMBL/GenBank/DDBJ databases">
        <authorList>
            <person name="Kim J.-S."/>
            <person name="Lee K."/>
            <person name="Suh M."/>
            <person name="Eom M."/>
            <person name="Kim J.-S."/>
            <person name="Kim D.-S."/>
            <person name="Ko S.-H."/>
            <person name="Shin Y."/>
            <person name="Lee J.-S."/>
        </authorList>
    </citation>
    <scope>NUCLEOTIDE SEQUENCE</scope>
    <source>
        <strain evidence="6">N237</strain>
    </source>
</reference>
<feature type="binding site" evidence="4">
    <location>
        <begin position="129"/>
        <end position="130"/>
    </location>
    <ligand>
        <name>acetyl-CoA</name>
        <dbReference type="ChEBI" id="CHEBI:57288"/>
    </ligand>
</feature>
<gene>
    <name evidence="6" type="ORF">M6D93_08545</name>
</gene>
<feature type="binding site" evidence="4">
    <location>
        <begin position="101"/>
        <end position="106"/>
    </location>
    <ligand>
        <name>acetyl-CoA</name>
        <dbReference type="ChEBI" id="CHEBI:57288"/>
    </ligand>
</feature>
<dbReference type="PANTHER" id="PTHR37817">
    <property type="entry name" value="N-ACETYLTRANSFERASE EIS"/>
    <property type="match status" value="1"/>
</dbReference>
<sequence>MTISIRRAEPADLQAIARLDSVAFGFSYTERHLSELADGGIDLARFWVAVDDSRAGRPDGGPDGTIVGVTGDFDLTVTVPGLRQVRTPGVTWVSVAPTHRRQGILRGLMIQQLTDYADRGESMAMLTASEGGIYGRFGYGAASVVRTTEIDRRTVRLVRSTDPGSVRLVPVQQARDLVPALFDRWHARTVGAVSRWPARWRDIFTDHPEDREGATEAFYLVHADGYIAYRVKEEWGEGHPSSHLWIHDYVYLTPQAHLALWQVVLGYDLVGTIHSHKVPFDDPLARLLDNPRQPRTTAVNDGVWVRPLDVAAMLSARRYAVEVDAVLEIQDSLFGDGRYHLTGGPDGAHCRRVDRGADVRMPVATLGAVYLGGSRLNTLHQAGLAETSDDALLSRLDRAFLADREPTHGTPF</sequence>
<reference evidence="6" key="1">
    <citation type="journal article" date="2018" name="Int. J. Syst. Evol. Microbiol.">
        <title>Jatrophihabitans telluris sp. nov., isolated from sediment soil of lava forest wetlands and the emended description of the genus Jatrophihabitans.</title>
        <authorList>
            <person name="Lee K.C."/>
            <person name="Suh M.K."/>
            <person name="Eom M.K."/>
            <person name="Kim K.K."/>
            <person name="Kim J.S."/>
            <person name="Kim D.S."/>
            <person name="Ko S.H."/>
            <person name="Shin Y.K."/>
            <person name="Lee J.S."/>
        </authorList>
    </citation>
    <scope>NUCLEOTIDE SEQUENCE</scope>
    <source>
        <strain evidence="6">N237</strain>
    </source>
</reference>
<dbReference type="NCBIfam" id="NF002367">
    <property type="entry name" value="PRK01346.1-4"/>
    <property type="match status" value="1"/>
</dbReference>
<keyword evidence="7" id="KW-1185">Reference proteome</keyword>
<evidence type="ECO:0000313" key="6">
    <source>
        <dbReference type="EMBL" id="UQX90037.1"/>
    </source>
</evidence>
<comment type="subunit">
    <text evidence="4">Homohexamer; trimer of dimers.</text>
</comment>
<dbReference type="SUPFAM" id="SSF55718">
    <property type="entry name" value="SCP-like"/>
    <property type="match status" value="1"/>
</dbReference>
<dbReference type="InterPro" id="IPR025559">
    <property type="entry name" value="Eis_dom"/>
</dbReference>
<evidence type="ECO:0000256" key="1">
    <source>
        <dbReference type="ARBA" id="ARBA00009213"/>
    </source>
</evidence>
<organism evidence="6 7">
    <name type="scientific">Jatrophihabitans telluris</name>
    <dbReference type="NCBI Taxonomy" id="2038343"/>
    <lineage>
        <taxon>Bacteria</taxon>
        <taxon>Bacillati</taxon>
        <taxon>Actinomycetota</taxon>
        <taxon>Actinomycetes</taxon>
        <taxon>Jatrophihabitantales</taxon>
        <taxon>Jatrophihabitantaceae</taxon>
        <taxon>Jatrophihabitans</taxon>
    </lineage>
</organism>
<dbReference type="PANTHER" id="PTHR37817:SF1">
    <property type="entry name" value="N-ACETYLTRANSFERASE EIS"/>
    <property type="match status" value="1"/>
</dbReference>
<feature type="binding site" evidence="4">
    <location>
        <begin position="93"/>
        <end position="95"/>
    </location>
    <ligand>
        <name>acetyl-CoA</name>
        <dbReference type="ChEBI" id="CHEBI:57288"/>
    </ligand>
</feature>
<dbReference type="Pfam" id="PF13530">
    <property type="entry name" value="SCP2_2"/>
    <property type="match status" value="1"/>
</dbReference>
<dbReference type="InterPro" id="IPR051554">
    <property type="entry name" value="Acetyltransferase_Eis"/>
</dbReference>
<keyword evidence="2 4" id="KW-0808">Transferase</keyword>
<feature type="active site" description="Proton donor" evidence="4">
    <location>
        <position position="134"/>
    </location>
</feature>
<feature type="active site" description="Proton acceptor; via carboxylate" evidence="4">
    <location>
        <position position="412"/>
    </location>
</feature>
<dbReference type="Pfam" id="PF13527">
    <property type="entry name" value="Acetyltransf_9"/>
    <property type="match status" value="1"/>
</dbReference>
<dbReference type="InterPro" id="IPR000182">
    <property type="entry name" value="GNAT_dom"/>
</dbReference>
<evidence type="ECO:0000313" key="7">
    <source>
        <dbReference type="Proteomes" id="UP001056336"/>
    </source>
</evidence>
<dbReference type="Proteomes" id="UP001056336">
    <property type="component" value="Chromosome"/>
</dbReference>
<dbReference type="Gene3D" id="3.40.630.30">
    <property type="match status" value="2"/>
</dbReference>
<feature type="domain" description="N-acetyltransferase" evidence="5">
    <location>
        <begin position="3"/>
        <end position="162"/>
    </location>
</feature>
<dbReference type="SUPFAM" id="SSF55729">
    <property type="entry name" value="Acyl-CoA N-acyltransferases (Nat)"/>
    <property type="match status" value="1"/>
</dbReference>
<keyword evidence="3 4" id="KW-0012">Acyltransferase</keyword>
<dbReference type="RefSeq" id="WP_249773933.1">
    <property type="nucleotide sequence ID" value="NZ_CP097332.1"/>
</dbReference>
<comment type="similarity">
    <text evidence="1 4">Belongs to the acetyltransferase Eis family.</text>
</comment>
<dbReference type="InterPro" id="IPR041380">
    <property type="entry name" value="Acetyltransf_17"/>
</dbReference>
<evidence type="ECO:0000256" key="4">
    <source>
        <dbReference type="HAMAP-Rule" id="MF_01812"/>
    </source>
</evidence>
<dbReference type="InterPro" id="IPR016181">
    <property type="entry name" value="Acyl_CoA_acyltransferase"/>
</dbReference>